<dbReference type="FunFam" id="1.10.1740.110:FF:000001">
    <property type="entry name" value="Homoserine O-acetyltransferase"/>
    <property type="match status" value="1"/>
</dbReference>
<dbReference type="Gene3D" id="3.40.50.1820">
    <property type="entry name" value="alpha/beta hydrolase"/>
    <property type="match status" value="1"/>
</dbReference>
<evidence type="ECO:0000259" key="9">
    <source>
        <dbReference type="Pfam" id="PF00561"/>
    </source>
</evidence>
<keyword evidence="5 7" id="KW-0486">Methionine biosynthesis</keyword>
<dbReference type="InterPro" id="IPR029058">
    <property type="entry name" value="AB_hydrolase_fold"/>
</dbReference>
<evidence type="ECO:0000256" key="3">
    <source>
        <dbReference type="ARBA" id="ARBA00022605"/>
    </source>
</evidence>
<evidence type="ECO:0000313" key="10">
    <source>
        <dbReference type="EMBL" id="NHO67853.1"/>
    </source>
</evidence>
<dbReference type="AlphaFoldDB" id="A0A9E5MPB2"/>
<reference evidence="10" key="1">
    <citation type="submission" date="2020-03" db="EMBL/GenBank/DDBJ databases">
        <authorList>
            <person name="Guo F."/>
        </authorList>
    </citation>
    <scope>NUCLEOTIDE SEQUENCE</scope>
    <source>
        <strain evidence="10">JCM 30134</strain>
    </source>
</reference>
<feature type="active site" description="Nucleophile" evidence="7 8">
    <location>
        <position position="157"/>
    </location>
</feature>
<comment type="subcellular location">
    <subcellularLocation>
        <location evidence="7">Cytoplasm</location>
    </subcellularLocation>
</comment>
<keyword evidence="2 7" id="KW-0963">Cytoplasm</keyword>
<dbReference type="Gene3D" id="1.10.1740.110">
    <property type="match status" value="1"/>
</dbReference>
<comment type="catalytic activity">
    <reaction evidence="7">
        <text>L-homoserine + succinyl-CoA = O-succinyl-L-homoserine + CoA</text>
        <dbReference type="Rhea" id="RHEA:22008"/>
        <dbReference type="ChEBI" id="CHEBI:57287"/>
        <dbReference type="ChEBI" id="CHEBI:57292"/>
        <dbReference type="ChEBI" id="CHEBI:57476"/>
        <dbReference type="ChEBI" id="CHEBI:57661"/>
        <dbReference type="EC" id="2.3.1.46"/>
    </reaction>
</comment>
<evidence type="ECO:0000256" key="8">
    <source>
        <dbReference type="PIRSR" id="PIRSR000443-1"/>
    </source>
</evidence>
<dbReference type="HAMAP" id="MF_00296">
    <property type="entry name" value="MetX_acyltransf"/>
    <property type="match status" value="1"/>
</dbReference>
<keyword evidence="4 7" id="KW-0808">Transferase</keyword>
<dbReference type="GO" id="GO:0009092">
    <property type="term" value="P:homoserine metabolic process"/>
    <property type="evidence" value="ECO:0007669"/>
    <property type="project" value="TreeGrafter"/>
</dbReference>
<dbReference type="InterPro" id="IPR008220">
    <property type="entry name" value="HAT_MetX-like"/>
</dbReference>
<dbReference type="GO" id="GO:0008899">
    <property type="term" value="F:homoserine O-succinyltransferase activity"/>
    <property type="evidence" value="ECO:0007669"/>
    <property type="project" value="UniProtKB-UniRule"/>
</dbReference>
<dbReference type="SUPFAM" id="SSF53474">
    <property type="entry name" value="alpha/beta-Hydrolases"/>
    <property type="match status" value="1"/>
</dbReference>
<feature type="binding site" evidence="7">
    <location>
        <position position="358"/>
    </location>
    <ligand>
        <name>substrate</name>
    </ligand>
</feature>
<keyword evidence="3 7" id="KW-0028">Amino-acid biosynthesis</keyword>
<comment type="subunit">
    <text evidence="1 7">Homodimer.</text>
</comment>
<comment type="pathway">
    <text evidence="7">Amino-acid biosynthesis; L-methionine biosynthesis via de novo pathway; O-succinyl-L-homoserine from L-homoserine: step 1/1.</text>
</comment>
<sequence>MPETFAKDSVGLVTPQTLHFDEPLMLACGRELESYELVIETYGTLNPEKSNGVLICHALSGNHHAAGYHRVEDRKPGWWDSYIGPGKPIDTNRFFVVSLNNLGGCHGSTGPRSINPQTGQPWGKDFPKLRVRDWVHSQARLADRLGIEQWAAVIGGSLGGMQAMRWALEYPDRLRHCVVIASAMNLTTQNIAFNETARQAIMSDPKFHDGDYTLADTYPKDGLAVARMIGHITYLSGDGMGQKFGREIRSGSFQRGQDEPVEFQVESYLRYQGDVFSESFDANTYILMTRALDYFDLAREYDDDPIQAFSHASCRFLVVSFTTDWRFAPERSREIVEALIGADKAVSYAEVESEYGHDAFLLPIDRYYRLFNEYMQGVSTHQ</sequence>
<name>A0A9E5MPB2_9GAMM</name>
<feature type="active site" evidence="7 8">
    <location>
        <position position="357"/>
    </location>
</feature>
<feature type="domain" description="AB hydrolase-1" evidence="9">
    <location>
        <begin position="53"/>
        <end position="361"/>
    </location>
</feature>
<dbReference type="GO" id="GO:0005737">
    <property type="term" value="C:cytoplasm"/>
    <property type="evidence" value="ECO:0007669"/>
    <property type="project" value="UniProtKB-SubCell"/>
</dbReference>
<comment type="similarity">
    <text evidence="7">Belongs to the AB hydrolase superfamily. MetX family.</text>
</comment>
<accession>A0A9E5MPB2</accession>
<dbReference type="NCBIfam" id="TIGR01392">
    <property type="entry name" value="homoserO_Ac_trn"/>
    <property type="match status" value="1"/>
</dbReference>
<dbReference type="Pfam" id="PF00561">
    <property type="entry name" value="Abhydrolase_1"/>
    <property type="match status" value="1"/>
</dbReference>
<evidence type="ECO:0000313" key="11">
    <source>
        <dbReference type="Proteomes" id="UP000787472"/>
    </source>
</evidence>
<dbReference type="PIRSF" id="PIRSF000443">
    <property type="entry name" value="Homoser_Ac_trans"/>
    <property type="match status" value="1"/>
</dbReference>
<organism evidence="10 11">
    <name type="scientific">Pseudomaricurvus hydrocarbonicus</name>
    <dbReference type="NCBI Taxonomy" id="1470433"/>
    <lineage>
        <taxon>Bacteria</taxon>
        <taxon>Pseudomonadati</taxon>
        <taxon>Pseudomonadota</taxon>
        <taxon>Gammaproteobacteria</taxon>
        <taxon>Cellvibrionales</taxon>
        <taxon>Cellvibrionaceae</taxon>
        <taxon>Pseudomaricurvus</taxon>
    </lineage>
</organism>
<evidence type="ECO:0000256" key="1">
    <source>
        <dbReference type="ARBA" id="ARBA00011738"/>
    </source>
</evidence>
<dbReference type="Proteomes" id="UP000787472">
    <property type="component" value="Unassembled WGS sequence"/>
</dbReference>
<dbReference type="GO" id="GO:0009086">
    <property type="term" value="P:methionine biosynthetic process"/>
    <property type="evidence" value="ECO:0007669"/>
    <property type="project" value="UniProtKB-UniRule"/>
</dbReference>
<feature type="site" description="Important for acyl-CoA specificity" evidence="7">
    <location>
        <position position="326"/>
    </location>
</feature>
<comment type="function">
    <text evidence="7">Transfers a succinyl group from succinyl-CoA to L-homoserine, forming succinyl-L-homoserine.</text>
</comment>
<dbReference type="PANTHER" id="PTHR32268">
    <property type="entry name" value="HOMOSERINE O-ACETYLTRANSFERASE"/>
    <property type="match status" value="1"/>
</dbReference>
<evidence type="ECO:0000256" key="2">
    <source>
        <dbReference type="ARBA" id="ARBA00022490"/>
    </source>
</evidence>
<evidence type="ECO:0000256" key="7">
    <source>
        <dbReference type="HAMAP-Rule" id="MF_00296"/>
    </source>
</evidence>
<dbReference type="PANTHER" id="PTHR32268:SF11">
    <property type="entry name" value="HOMOSERINE O-ACETYLTRANSFERASE"/>
    <property type="match status" value="1"/>
</dbReference>
<evidence type="ECO:0000256" key="5">
    <source>
        <dbReference type="ARBA" id="ARBA00023167"/>
    </source>
</evidence>
<feature type="binding site" evidence="7">
    <location>
        <position position="227"/>
    </location>
    <ligand>
        <name>substrate</name>
    </ligand>
</feature>
<dbReference type="NCBIfam" id="NF001209">
    <property type="entry name" value="PRK00175.1"/>
    <property type="match status" value="1"/>
</dbReference>
<dbReference type="EC" id="2.3.1.46" evidence="7"/>
<keyword evidence="11" id="KW-1185">Reference proteome</keyword>
<proteinExistence type="inferred from homology"/>
<feature type="active site" evidence="7 8">
    <location>
        <position position="324"/>
    </location>
</feature>
<dbReference type="GO" id="GO:0004414">
    <property type="term" value="F:homoserine O-acetyltransferase activity"/>
    <property type="evidence" value="ECO:0007669"/>
    <property type="project" value="TreeGrafter"/>
</dbReference>
<evidence type="ECO:0000256" key="6">
    <source>
        <dbReference type="ARBA" id="ARBA00023315"/>
    </source>
</evidence>
<dbReference type="EMBL" id="JAAONZ010000021">
    <property type="protein sequence ID" value="NHO67853.1"/>
    <property type="molecule type" value="Genomic_DNA"/>
</dbReference>
<dbReference type="InterPro" id="IPR000073">
    <property type="entry name" value="AB_hydrolase_1"/>
</dbReference>
<comment type="caution">
    <text evidence="7">Lacks conserved residue(s) required for the propagation of feature annotation.</text>
</comment>
<dbReference type="RefSeq" id="WP_167191301.1">
    <property type="nucleotide sequence ID" value="NZ_JAAONZ010000021.1"/>
</dbReference>
<gene>
    <name evidence="7" type="primary">metXS</name>
    <name evidence="10" type="ORF">G8770_20090</name>
</gene>
<protein>
    <recommendedName>
        <fullName evidence="7">Homoserine O-succinyltransferase</fullName>
        <shortName evidence="7">HST</shortName>
        <ecNumber evidence="7">2.3.1.46</ecNumber>
    </recommendedName>
    <alternativeName>
        <fullName evidence="7">Homoserine transsuccinylase</fullName>
        <shortName evidence="7">HTS</shortName>
    </alternativeName>
</protein>
<keyword evidence="6 7" id="KW-0012">Acyltransferase</keyword>
<evidence type="ECO:0000256" key="4">
    <source>
        <dbReference type="ARBA" id="ARBA00022679"/>
    </source>
</evidence>
<comment type="caution">
    <text evidence="10">The sequence shown here is derived from an EMBL/GenBank/DDBJ whole genome shotgun (WGS) entry which is preliminary data.</text>
</comment>